<name>A0A3A3GTH1_PANTH</name>
<organism evidence="2 3">
    <name type="scientific">Paenibacillus thiaminolyticus</name>
    <name type="common">Bacillus thiaminolyticus</name>
    <dbReference type="NCBI Taxonomy" id="49283"/>
    <lineage>
        <taxon>Bacteria</taxon>
        <taxon>Bacillati</taxon>
        <taxon>Bacillota</taxon>
        <taxon>Bacilli</taxon>
        <taxon>Bacillales</taxon>
        <taxon>Paenibacillaceae</taxon>
        <taxon>Paenibacillus</taxon>
    </lineage>
</organism>
<protein>
    <recommendedName>
        <fullName evidence="4">Lipoprotein</fullName>
    </recommendedName>
</protein>
<gene>
    <name evidence="2" type="ORF">DQX05_02305</name>
</gene>
<dbReference type="PROSITE" id="PS51257">
    <property type="entry name" value="PROKAR_LIPOPROTEIN"/>
    <property type="match status" value="1"/>
</dbReference>
<evidence type="ECO:0008006" key="4">
    <source>
        <dbReference type="Google" id="ProtNLM"/>
    </source>
</evidence>
<reference evidence="2 3" key="1">
    <citation type="submission" date="2018-09" db="EMBL/GenBank/DDBJ databases">
        <title>Paenibacillus SK2017-BO5.</title>
        <authorList>
            <person name="Piskunova J.V."/>
            <person name="Dubiley S.A."/>
            <person name="Severinov K.V."/>
        </authorList>
    </citation>
    <scope>NUCLEOTIDE SEQUENCE [LARGE SCALE GENOMIC DNA]</scope>
    <source>
        <strain evidence="2 3">BO5</strain>
    </source>
</reference>
<dbReference type="AlphaFoldDB" id="A0A3A3GTH1"/>
<dbReference type="Proteomes" id="UP000266177">
    <property type="component" value="Unassembled WGS sequence"/>
</dbReference>
<feature type="chain" id="PRO_5038819325" description="Lipoprotein" evidence="1">
    <location>
        <begin position="19"/>
        <end position="181"/>
    </location>
</feature>
<feature type="signal peptide" evidence="1">
    <location>
        <begin position="1"/>
        <end position="18"/>
    </location>
</feature>
<accession>A0A3A3GTH1</accession>
<dbReference type="EMBL" id="QYZD01000001">
    <property type="protein sequence ID" value="RJG26876.1"/>
    <property type="molecule type" value="Genomic_DNA"/>
</dbReference>
<keyword evidence="1" id="KW-0732">Signal</keyword>
<evidence type="ECO:0000256" key="1">
    <source>
        <dbReference type="SAM" id="SignalP"/>
    </source>
</evidence>
<evidence type="ECO:0000313" key="3">
    <source>
        <dbReference type="Proteomes" id="UP000266177"/>
    </source>
</evidence>
<dbReference type="RefSeq" id="WP_119790503.1">
    <property type="nucleotide sequence ID" value="NZ_QYZD01000001.1"/>
</dbReference>
<proteinExistence type="predicted"/>
<dbReference type="OrthoDB" id="2617178at2"/>
<evidence type="ECO:0000313" key="2">
    <source>
        <dbReference type="EMBL" id="RJG26876.1"/>
    </source>
</evidence>
<sequence length="181" mass="20765">MKKKYFLLLFIFSTILVSCTTQKEAIPQPGDSGDPSIALRIVVIGDDQIEGIDSVNFVKTTLQDLVKDENQQFDGLIISKEYFEEAAKKQYKDFFKNIKYPVFFLGTENILTAVFHEDELSLEDAKIGGWGPYASGFVRVEDGYNEWALYLPNNSTNNDKEKNIILRICNILQKYKKDKKE</sequence>
<comment type="caution">
    <text evidence="2">The sequence shown here is derived from an EMBL/GenBank/DDBJ whole genome shotgun (WGS) entry which is preliminary data.</text>
</comment>